<proteinExistence type="predicted"/>
<feature type="transmembrane region" description="Helical" evidence="1">
    <location>
        <begin position="94"/>
        <end position="118"/>
    </location>
</feature>
<evidence type="ECO:0000313" key="3">
    <source>
        <dbReference type="Proteomes" id="UP001620626"/>
    </source>
</evidence>
<dbReference type="AlphaFoldDB" id="A0ABD2JCN9"/>
<keyword evidence="3" id="KW-1185">Reference proteome</keyword>
<evidence type="ECO:0000256" key="1">
    <source>
        <dbReference type="SAM" id="Phobius"/>
    </source>
</evidence>
<dbReference type="InterPro" id="IPR009637">
    <property type="entry name" value="GPR107/GPR108-like"/>
</dbReference>
<sequence>MFGFGSNGTLSFSLTNFTVPDAVLKQTQKDGGEDKLGHHRFHPQPGSGIYQWRANQPAPVPTAAAGKALICYSSLSISPPNDCSLSVSTNNRRAFSSCSSIIASIIVNMDGYNLAAIIVEKNVNSFLSVVDIPKPSLYVYFAFLFALVTIFSNNISKVIVLCWCSSFSNRSLLFHGINFYFVSVYGHERELWAIIYYVTHFLKGALRFSSAQLF</sequence>
<evidence type="ECO:0000313" key="2">
    <source>
        <dbReference type="EMBL" id="KAL3088376.1"/>
    </source>
</evidence>
<accession>A0ABD2JCN9</accession>
<dbReference type="EMBL" id="JBICBT010001001">
    <property type="protein sequence ID" value="KAL3088376.1"/>
    <property type="molecule type" value="Genomic_DNA"/>
</dbReference>
<keyword evidence="1" id="KW-1133">Transmembrane helix</keyword>
<keyword evidence="1" id="KW-0812">Transmembrane</keyword>
<dbReference type="PANTHER" id="PTHR21229">
    <property type="entry name" value="LUNG SEVEN TRANSMEMBRANE RECEPTOR"/>
    <property type="match status" value="1"/>
</dbReference>
<comment type="caution">
    <text evidence="2">The sequence shown here is derived from an EMBL/GenBank/DDBJ whole genome shotgun (WGS) entry which is preliminary data.</text>
</comment>
<gene>
    <name evidence="2" type="ORF">niasHT_028729</name>
</gene>
<dbReference type="PANTHER" id="PTHR21229:SF2">
    <property type="entry name" value="RE59932P"/>
    <property type="match status" value="1"/>
</dbReference>
<protein>
    <submittedName>
        <fullName evidence="2">Uncharacterized protein</fullName>
    </submittedName>
</protein>
<organism evidence="2 3">
    <name type="scientific">Heterodera trifolii</name>
    <dbReference type="NCBI Taxonomy" id="157864"/>
    <lineage>
        <taxon>Eukaryota</taxon>
        <taxon>Metazoa</taxon>
        <taxon>Ecdysozoa</taxon>
        <taxon>Nematoda</taxon>
        <taxon>Chromadorea</taxon>
        <taxon>Rhabditida</taxon>
        <taxon>Tylenchina</taxon>
        <taxon>Tylenchomorpha</taxon>
        <taxon>Tylenchoidea</taxon>
        <taxon>Heteroderidae</taxon>
        <taxon>Heteroderinae</taxon>
        <taxon>Heterodera</taxon>
    </lineage>
</organism>
<reference evidence="2 3" key="1">
    <citation type="submission" date="2024-10" db="EMBL/GenBank/DDBJ databases">
        <authorList>
            <person name="Kim D."/>
        </authorList>
    </citation>
    <scope>NUCLEOTIDE SEQUENCE [LARGE SCALE GENOMIC DNA]</scope>
    <source>
        <strain evidence="2">BH-2024</strain>
    </source>
</reference>
<dbReference type="Proteomes" id="UP001620626">
    <property type="component" value="Unassembled WGS sequence"/>
</dbReference>
<feature type="transmembrane region" description="Helical" evidence="1">
    <location>
        <begin position="138"/>
        <end position="164"/>
    </location>
</feature>
<keyword evidence="1" id="KW-0472">Membrane</keyword>
<name>A0ABD2JCN9_9BILA</name>